<dbReference type="EMBL" id="JGCY01000356">
    <property type="protein sequence ID" value="EXY73570.1"/>
    <property type="molecule type" value="Genomic_DNA"/>
</dbReference>
<dbReference type="GO" id="GO:0006950">
    <property type="term" value="P:response to stress"/>
    <property type="evidence" value="ECO:0007669"/>
    <property type="project" value="TreeGrafter"/>
</dbReference>
<dbReference type="GO" id="GO:0003677">
    <property type="term" value="F:DNA binding"/>
    <property type="evidence" value="ECO:0007669"/>
    <property type="project" value="UniProtKB-KW"/>
</dbReference>
<dbReference type="InterPro" id="IPR039422">
    <property type="entry name" value="MarR/SlyA-like"/>
</dbReference>
<dbReference type="RefSeq" id="WP_005789554.1">
    <property type="nucleotide sequence ID" value="NZ_JGCY01000356.1"/>
</dbReference>
<evidence type="ECO:0000256" key="3">
    <source>
        <dbReference type="ARBA" id="ARBA00023163"/>
    </source>
</evidence>
<organism evidence="5 6">
    <name type="scientific">Bacteroides fragilis str. 3988T(B)14</name>
    <dbReference type="NCBI Taxonomy" id="1339315"/>
    <lineage>
        <taxon>Bacteria</taxon>
        <taxon>Pseudomonadati</taxon>
        <taxon>Bacteroidota</taxon>
        <taxon>Bacteroidia</taxon>
        <taxon>Bacteroidales</taxon>
        <taxon>Bacteroidaceae</taxon>
        <taxon>Bacteroides</taxon>
    </lineage>
</organism>
<evidence type="ECO:0000259" key="4">
    <source>
        <dbReference type="PROSITE" id="PS50995"/>
    </source>
</evidence>
<dbReference type="PROSITE" id="PS50995">
    <property type="entry name" value="HTH_MARR_2"/>
    <property type="match status" value="1"/>
</dbReference>
<dbReference type="InterPro" id="IPR036390">
    <property type="entry name" value="WH_DNA-bd_sf"/>
</dbReference>
<dbReference type="PANTHER" id="PTHR33164:SF64">
    <property type="entry name" value="TRANSCRIPTIONAL REGULATOR SLYA"/>
    <property type="match status" value="1"/>
</dbReference>
<dbReference type="GO" id="GO:0003700">
    <property type="term" value="F:DNA-binding transcription factor activity"/>
    <property type="evidence" value="ECO:0007669"/>
    <property type="project" value="InterPro"/>
</dbReference>
<gene>
    <name evidence="5" type="ORF">M124_2717</name>
</gene>
<dbReference type="InterPro" id="IPR036388">
    <property type="entry name" value="WH-like_DNA-bd_sf"/>
</dbReference>
<evidence type="ECO:0000313" key="6">
    <source>
        <dbReference type="Proteomes" id="UP000020529"/>
    </source>
</evidence>
<dbReference type="Gene3D" id="1.10.10.10">
    <property type="entry name" value="Winged helix-like DNA-binding domain superfamily/Winged helix DNA-binding domain"/>
    <property type="match status" value="1"/>
</dbReference>
<dbReference type="Proteomes" id="UP000020529">
    <property type="component" value="Unassembled WGS sequence"/>
</dbReference>
<evidence type="ECO:0000256" key="2">
    <source>
        <dbReference type="ARBA" id="ARBA00023125"/>
    </source>
</evidence>
<keyword evidence="2" id="KW-0238">DNA-binding</keyword>
<proteinExistence type="predicted"/>
<dbReference type="SUPFAM" id="SSF46785">
    <property type="entry name" value="Winged helix' DNA-binding domain"/>
    <property type="match status" value="1"/>
</dbReference>
<evidence type="ECO:0000256" key="1">
    <source>
        <dbReference type="ARBA" id="ARBA00023015"/>
    </source>
</evidence>
<dbReference type="InterPro" id="IPR000835">
    <property type="entry name" value="HTH_MarR-typ"/>
</dbReference>
<sequence length="146" mass="17071">MTNNESERELVLQTLRTWMAFRQAVQRVLKRHNVDMTFEMLQVMNCLWNKQGISQQSLAEKTAKDKACLTNLINNLEKKNWVIRKEGPSDRRNRLIFLTPQGEELALTVKPLINDIYAQTGTEMEASRITECIEDLKRLHEVLNEI</sequence>
<keyword evidence="3" id="KW-0804">Transcription</keyword>
<dbReference type="Pfam" id="PF01047">
    <property type="entry name" value="MarR"/>
    <property type="match status" value="1"/>
</dbReference>
<dbReference type="AlphaFoldDB" id="A0A015VZD0"/>
<accession>A0A015VZD0</accession>
<evidence type="ECO:0000313" key="5">
    <source>
        <dbReference type="EMBL" id="EXY73570.1"/>
    </source>
</evidence>
<dbReference type="PANTHER" id="PTHR33164">
    <property type="entry name" value="TRANSCRIPTIONAL REGULATOR, MARR FAMILY"/>
    <property type="match status" value="1"/>
</dbReference>
<dbReference type="SMART" id="SM00347">
    <property type="entry name" value="HTH_MARR"/>
    <property type="match status" value="1"/>
</dbReference>
<feature type="domain" description="HTH marR-type" evidence="4">
    <location>
        <begin position="7"/>
        <end position="146"/>
    </location>
</feature>
<dbReference type="PRINTS" id="PR00598">
    <property type="entry name" value="HTHMARR"/>
</dbReference>
<reference evidence="5 6" key="1">
    <citation type="submission" date="2014-02" db="EMBL/GenBank/DDBJ databases">
        <authorList>
            <person name="Sears C."/>
            <person name="Carroll K."/>
            <person name="Sack B.R."/>
            <person name="Qadri F."/>
            <person name="Myers L.L."/>
            <person name="Chung G.-T."/>
            <person name="Escheverria P."/>
            <person name="Fraser C.M."/>
            <person name="Sadzewicz L."/>
            <person name="Shefchek K.A."/>
            <person name="Tallon L."/>
            <person name="Das S.P."/>
            <person name="Daugherty S."/>
            <person name="Mongodin E.F."/>
        </authorList>
    </citation>
    <scope>NUCLEOTIDE SEQUENCE [LARGE SCALE GENOMIC DNA]</scope>
    <source>
        <strain evidence="6">3988T(B)14</strain>
    </source>
</reference>
<name>A0A015VZD0_BACFG</name>
<keyword evidence="1" id="KW-0805">Transcription regulation</keyword>
<dbReference type="PATRIC" id="fig|1339315.3.peg.3404"/>
<comment type="caution">
    <text evidence="5">The sequence shown here is derived from an EMBL/GenBank/DDBJ whole genome shotgun (WGS) entry which is preliminary data.</text>
</comment>
<protein>
    <submittedName>
        <fullName evidence="5">Penicillinase repressor family protein</fullName>
    </submittedName>
</protein>